<protein>
    <submittedName>
        <fullName evidence="2">Uncharacterized protein</fullName>
    </submittedName>
</protein>
<dbReference type="EMBL" id="HACG01002976">
    <property type="protein sequence ID" value="CEK49841.1"/>
    <property type="molecule type" value="Transcribed_RNA"/>
</dbReference>
<gene>
    <name evidence="2" type="primary">ORF9020</name>
</gene>
<accession>A0A0B6Y1Z0</accession>
<dbReference type="GO" id="GO:0006623">
    <property type="term" value="P:protein targeting to vacuole"/>
    <property type="evidence" value="ECO:0007669"/>
    <property type="project" value="TreeGrafter"/>
</dbReference>
<dbReference type="PANTHER" id="PTHR16166:SF93">
    <property type="entry name" value="INTERMEMBRANE LIPID TRANSFER PROTEIN VPS13"/>
    <property type="match status" value="1"/>
</dbReference>
<comment type="similarity">
    <text evidence="1">Belongs to the VPS13 family.</text>
</comment>
<feature type="non-terminal residue" evidence="2">
    <location>
        <position position="1"/>
    </location>
</feature>
<feature type="non-terminal residue" evidence="2">
    <location>
        <position position="257"/>
    </location>
</feature>
<name>A0A0B6Y1Z0_9EUPU</name>
<proteinExistence type="inferred from homology"/>
<sequence length="257" mass="28558">DSEEKDHMVLHLTFEQNSTQDKIINIHVCSLHLCVCLEFLMKVAEFFTKALPEKSDETQVEPEIKAVQTYTDKNKEKDKTTSTAAAKPAMVGSIDLTLKLDKPEICLIENQMNLNTDSLIVDVELFFRLRMNADVLSVNGGIRGLSFVSCIFGKEDTKQSVLAPVDITIIGNGPQGKDHHVDISITDIILTISPSTIRLLTAVAAGLSVAPEAESIVPKLKDYSNIWNKQRLQDCNYWFTQSVIDIGSSVDEQSFVK</sequence>
<reference evidence="2" key="1">
    <citation type="submission" date="2014-12" db="EMBL/GenBank/DDBJ databases">
        <title>Insight into the proteome of Arion vulgaris.</title>
        <authorList>
            <person name="Aradska J."/>
            <person name="Bulat T."/>
            <person name="Smidak R."/>
            <person name="Sarate P."/>
            <person name="Gangsoo J."/>
            <person name="Sialana F."/>
            <person name="Bilban M."/>
            <person name="Lubec G."/>
        </authorList>
    </citation>
    <scope>NUCLEOTIDE SEQUENCE</scope>
    <source>
        <tissue evidence="2">Skin</tissue>
    </source>
</reference>
<dbReference type="InterPro" id="IPR026847">
    <property type="entry name" value="VPS13"/>
</dbReference>
<dbReference type="GO" id="GO:0045053">
    <property type="term" value="P:protein retention in Golgi apparatus"/>
    <property type="evidence" value="ECO:0007669"/>
    <property type="project" value="TreeGrafter"/>
</dbReference>
<evidence type="ECO:0000256" key="1">
    <source>
        <dbReference type="ARBA" id="ARBA00006545"/>
    </source>
</evidence>
<dbReference type="AlphaFoldDB" id="A0A0B6Y1Z0"/>
<organism evidence="2">
    <name type="scientific">Arion vulgaris</name>
    <dbReference type="NCBI Taxonomy" id="1028688"/>
    <lineage>
        <taxon>Eukaryota</taxon>
        <taxon>Metazoa</taxon>
        <taxon>Spiralia</taxon>
        <taxon>Lophotrochozoa</taxon>
        <taxon>Mollusca</taxon>
        <taxon>Gastropoda</taxon>
        <taxon>Heterobranchia</taxon>
        <taxon>Euthyneura</taxon>
        <taxon>Panpulmonata</taxon>
        <taxon>Eupulmonata</taxon>
        <taxon>Stylommatophora</taxon>
        <taxon>Helicina</taxon>
        <taxon>Arionoidea</taxon>
        <taxon>Arionidae</taxon>
        <taxon>Arion</taxon>
    </lineage>
</organism>
<dbReference type="PANTHER" id="PTHR16166">
    <property type="entry name" value="VACUOLAR PROTEIN SORTING-ASSOCIATED PROTEIN VPS13"/>
    <property type="match status" value="1"/>
</dbReference>
<evidence type="ECO:0000313" key="2">
    <source>
        <dbReference type="EMBL" id="CEK49841.1"/>
    </source>
</evidence>